<comment type="caution">
    <text evidence="1">The sequence shown here is derived from an EMBL/GenBank/DDBJ whole genome shotgun (WGS) entry which is preliminary data.</text>
</comment>
<evidence type="ECO:0000313" key="1">
    <source>
        <dbReference type="EMBL" id="TKW53896.1"/>
    </source>
</evidence>
<accession>A0A4V6DGS2</accession>
<keyword evidence="2" id="KW-1185">Reference proteome</keyword>
<dbReference type="Proteomes" id="UP000310108">
    <property type="component" value="Unassembled WGS sequence"/>
</dbReference>
<dbReference type="AlphaFoldDB" id="A0A4V6DGS2"/>
<gene>
    <name evidence="1" type="ORF">CTA1_9669</name>
</gene>
<sequence>MVPYFMQPSSASSFCTVSMIKFPGRWFTDAAAPQGSSRDRGTRAAEWFSCYFADQIDDKMSILVLFGVKSRAGWRLVKTQYCISYVAEYDPAK</sequence>
<organism evidence="1 2">
    <name type="scientific">Colletotrichum tanaceti</name>
    <dbReference type="NCBI Taxonomy" id="1306861"/>
    <lineage>
        <taxon>Eukaryota</taxon>
        <taxon>Fungi</taxon>
        <taxon>Dikarya</taxon>
        <taxon>Ascomycota</taxon>
        <taxon>Pezizomycotina</taxon>
        <taxon>Sordariomycetes</taxon>
        <taxon>Hypocreomycetidae</taxon>
        <taxon>Glomerellales</taxon>
        <taxon>Glomerellaceae</taxon>
        <taxon>Colletotrichum</taxon>
        <taxon>Colletotrichum destructivum species complex</taxon>
    </lineage>
</organism>
<dbReference type="STRING" id="1306861.A0A4V6DGS2"/>
<proteinExistence type="predicted"/>
<evidence type="ECO:0000313" key="2">
    <source>
        <dbReference type="Proteomes" id="UP000310108"/>
    </source>
</evidence>
<dbReference type="EMBL" id="PJEX01000164">
    <property type="protein sequence ID" value="TKW53896.1"/>
    <property type="molecule type" value="Genomic_DNA"/>
</dbReference>
<reference evidence="1 2" key="1">
    <citation type="journal article" date="2019" name="PLoS ONE">
        <title>Comparative genome analysis indicates high evolutionary potential of pathogenicity genes in Colletotrichum tanaceti.</title>
        <authorList>
            <person name="Lelwala R.V."/>
            <person name="Korhonen P.K."/>
            <person name="Young N.D."/>
            <person name="Scott J.B."/>
            <person name="Ades P.A."/>
            <person name="Gasser R.B."/>
            <person name="Taylor P.W.J."/>
        </authorList>
    </citation>
    <scope>NUCLEOTIDE SEQUENCE [LARGE SCALE GENOMIC DNA]</scope>
    <source>
        <strain evidence="1">BRIP57314</strain>
    </source>
</reference>
<name>A0A4V6DGS2_9PEZI</name>
<protein>
    <submittedName>
        <fullName evidence="1">Uncharacterized protein</fullName>
    </submittedName>
</protein>